<evidence type="ECO:0000256" key="8">
    <source>
        <dbReference type="ARBA" id="ARBA00029447"/>
    </source>
</evidence>
<keyword evidence="5 12" id="KW-1133">Transmembrane helix</keyword>
<organism evidence="15 16">
    <name type="scientific">Thiobaca trueperi</name>
    <dbReference type="NCBI Taxonomy" id="127458"/>
    <lineage>
        <taxon>Bacteria</taxon>
        <taxon>Pseudomonadati</taxon>
        <taxon>Pseudomonadota</taxon>
        <taxon>Gammaproteobacteria</taxon>
        <taxon>Chromatiales</taxon>
        <taxon>Chromatiaceae</taxon>
        <taxon>Thiobaca</taxon>
    </lineage>
</organism>
<dbReference type="Pfam" id="PF18947">
    <property type="entry name" value="HAMP_2"/>
    <property type="match status" value="1"/>
</dbReference>
<dbReference type="SUPFAM" id="SSF58104">
    <property type="entry name" value="Methyl-accepting chemotaxis protein (MCP) signaling domain"/>
    <property type="match status" value="1"/>
</dbReference>
<dbReference type="PANTHER" id="PTHR43531:SF11">
    <property type="entry name" value="METHYL-ACCEPTING CHEMOTAXIS PROTEIN 3"/>
    <property type="match status" value="1"/>
</dbReference>
<name>A0A4R3MS59_9GAMM</name>
<keyword evidence="4 12" id="KW-0812">Transmembrane</keyword>
<reference evidence="15 16" key="1">
    <citation type="submission" date="2019-03" db="EMBL/GenBank/DDBJ databases">
        <title>Genomic Encyclopedia of Type Strains, Phase IV (KMG-IV): sequencing the most valuable type-strain genomes for metagenomic binning, comparative biology and taxonomic classification.</title>
        <authorList>
            <person name="Goeker M."/>
        </authorList>
    </citation>
    <scope>NUCLEOTIDE SEQUENCE [LARGE SCALE GENOMIC DNA]</scope>
    <source>
        <strain evidence="15 16">DSM 13587</strain>
    </source>
</reference>
<proteinExistence type="inferred from homology"/>
<accession>A0A4R3MS59</accession>
<dbReference type="InterPro" id="IPR004089">
    <property type="entry name" value="MCPsignal_dom"/>
</dbReference>
<feature type="region of interest" description="Disordered" evidence="11">
    <location>
        <begin position="618"/>
        <end position="650"/>
    </location>
</feature>
<dbReference type="GO" id="GO:0006935">
    <property type="term" value="P:chemotaxis"/>
    <property type="evidence" value="ECO:0007669"/>
    <property type="project" value="UniProtKB-KW"/>
</dbReference>
<protein>
    <submittedName>
        <fullName evidence="15">Methyl-accepting chemotaxis sensory transducer with Pas/Pac sensor</fullName>
    </submittedName>
</protein>
<evidence type="ECO:0000256" key="3">
    <source>
        <dbReference type="ARBA" id="ARBA00022500"/>
    </source>
</evidence>
<dbReference type="Proteomes" id="UP000295717">
    <property type="component" value="Unassembled WGS sequence"/>
</dbReference>
<feature type="domain" description="HAMP" evidence="14">
    <location>
        <begin position="544"/>
        <end position="596"/>
    </location>
</feature>
<dbReference type="InterPro" id="IPR033480">
    <property type="entry name" value="sCache_2"/>
</dbReference>
<evidence type="ECO:0000256" key="4">
    <source>
        <dbReference type="ARBA" id="ARBA00022692"/>
    </source>
</evidence>
<dbReference type="Pfam" id="PF00672">
    <property type="entry name" value="HAMP"/>
    <property type="match status" value="1"/>
</dbReference>
<comment type="caution">
    <text evidence="15">The sequence shown here is derived from an EMBL/GenBank/DDBJ whole genome shotgun (WGS) entry which is preliminary data.</text>
</comment>
<keyword evidence="3" id="KW-0145">Chemotaxis</keyword>
<dbReference type="Gene3D" id="3.30.450.20">
    <property type="entry name" value="PAS domain"/>
    <property type="match status" value="2"/>
</dbReference>
<dbReference type="Gene3D" id="1.10.287.950">
    <property type="entry name" value="Methyl-accepting chemotaxis protein"/>
    <property type="match status" value="1"/>
</dbReference>
<evidence type="ECO:0000256" key="10">
    <source>
        <dbReference type="SAM" id="Coils"/>
    </source>
</evidence>
<dbReference type="Pfam" id="PF00015">
    <property type="entry name" value="MCPsignal"/>
    <property type="match status" value="1"/>
</dbReference>
<dbReference type="Gene3D" id="6.10.340.10">
    <property type="match status" value="1"/>
</dbReference>
<evidence type="ECO:0000256" key="9">
    <source>
        <dbReference type="PROSITE-ProRule" id="PRU00284"/>
    </source>
</evidence>
<dbReference type="Gene3D" id="1.20.120.1530">
    <property type="match status" value="1"/>
</dbReference>
<comment type="subcellular location">
    <subcellularLocation>
        <location evidence="1">Cell membrane</location>
        <topology evidence="1">Multi-pass membrane protein</topology>
    </subcellularLocation>
</comment>
<dbReference type="PROSITE" id="PS50885">
    <property type="entry name" value="HAMP"/>
    <property type="match status" value="2"/>
</dbReference>
<dbReference type="PROSITE" id="PS50111">
    <property type="entry name" value="CHEMOTAXIS_TRANSDUC_2"/>
    <property type="match status" value="1"/>
</dbReference>
<evidence type="ECO:0000256" key="12">
    <source>
        <dbReference type="SAM" id="Phobius"/>
    </source>
</evidence>
<dbReference type="SMART" id="SM01049">
    <property type="entry name" value="Cache_2"/>
    <property type="match status" value="1"/>
</dbReference>
<dbReference type="OrthoDB" id="5751409at2"/>
<gene>
    <name evidence="15" type="ORF">EDC35_1192</name>
</gene>
<evidence type="ECO:0000256" key="11">
    <source>
        <dbReference type="SAM" id="MobiDB-lite"/>
    </source>
</evidence>
<keyword evidence="6 12" id="KW-0472">Membrane</keyword>
<comment type="similarity">
    <text evidence="8">Belongs to the methyl-accepting chemotaxis (MCP) protein family.</text>
</comment>
<dbReference type="GO" id="GO:0005886">
    <property type="term" value="C:plasma membrane"/>
    <property type="evidence" value="ECO:0007669"/>
    <property type="project" value="UniProtKB-SubCell"/>
</dbReference>
<evidence type="ECO:0000259" key="14">
    <source>
        <dbReference type="PROSITE" id="PS50885"/>
    </source>
</evidence>
<dbReference type="InterPro" id="IPR035965">
    <property type="entry name" value="PAS-like_dom_sf"/>
</dbReference>
<keyword evidence="16" id="KW-1185">Reference proteome</keyword>
<dbReference type="InterPro" id="IPR051310">
    <property type="entry name" value="MCP_chemotaxis"/>
</dbReference>
<dbReference type="FunFam" id="1.10.287.950:FF:000001">
    <property type="entry name" value="Methyl-accepting chemotaxis sensory transducer"/>
    <property type="match status" value="1"/>
</dbReference>
<evidence type="ECO:0000256" key="7">
    <source>
        <dbReference type="ARBA" id="ARBA00023224"/>
    </source>
</evidence>
<evidence type="ECO:0000313" key="15">
    <source>
        <dbReference type="EMBL" id="TCT17581.1"/>
    </source>
</evidence>
<keyword evidence="10" id="KW-0175">Coiled coil</keyword>
<dbReference type="InterPro" id="IPR013656">
    <property type="entry name" value="PAS_4"/>
</dbReference>
<keyword evidence="2" id="KW-1003">Cell membrane</keyword>
<feature type="transmembrane region" description="Helical" evidence="12">
    <location>
        <begin position="29"/>
        <end position="51"/>
    </location>
</feature>
<feature type="domain" description="HAMP" evidence="14">
    <location>
        <begin position="229"/>
        <end position="281"/>
    </location>
</feature>
<dbReference type="Pfam" id="PF08448">
    <property type="entry name" value="PAS_4"/>
    <property type="match status" value="1"/>
</dbReference>
<sequence length="876" mass="93922">MDQFSAPAAATSPVQTRTRRFSLRIGTRLYLLIAAVLVVLTIVTVVALSILRSSMLHEKQETLRYLSEIGLATLEHYGQQAQSGAITTEEAQAAARRAVSAMRYEDGNYLFVLDTDYRMVVLPIAPEKEGESFADTKDANGVRIQYELVERAKRGETSYLEYLWPRAGSPEPVAKLSTARLYAPWGWVIGTGVYIDDVDATFWDVASVLGGIAAAAMLVLLALALLITRSIVRPIKVAVAAADQLAAGDLGMRVESTSRDETGQLLRAVSKVQDSLRTMSADTQRLIRATELGRLAERADVSQHAGEYRQIVEGINTTLDRLVGFLDLMPAPAMIMDREFTIQYINALGASMGNRKPAQLIGTKCHDHFKTTDCRSARCASACAMQQGLLASSETDANPGASTLDIAYSSTPLRDRNGEIVGAFEFIIDQTPIKQSMRIASKVSAYQHNETQKLVTGLARLAEGDVDFRIDTEAADADTQAVKAAYDAIASAVNTCIEAIKAVIADTRRLSDAAVGGQLDIRADATRHRGDFRRIVEGINATLDAVVGPVNEVMRILVLMEDGQLSERIEAEYKGQLQELRNTVNNTVAKLAQTIRDVRATADDLTSASDQVSMTAQTLSQGATEQAASVEETSASMEQMSASVDQNTENATVTDGMAAKAAKEAAEGGAAVRETVAAMKQIAQKIGIIDDIAYQTNLLALNAAIEAARAGDHGKGFAVVAAEVRKLAERSQIAAQEIGEVAGSSVELAEKAGRLLDAIVPAITRTSDLVQEIAAASTEQSTGVSQINSAMDQLNQTTQQNASASEELAATAEEMSGQAEQLQQMMSFFKTDAEADTPRLAAPTRTPLGGARILVRSTGRKQAATPPFSDSEFVSF</sequence>
<dbReference type="RefSeq" id="WP_132978720.1">
    <property type="nucleotide sequence ID" value="NZ_SMAO01000019.1"/>
</dbReference>
<evidence type="ECO:0000256" key="6">
    <source>
        <dbReference type="ARBA" id="ARBA00023136"/>
    </source>
</evidence>
<feature type="transmembrane region" description="Helical" evidence="12">
    <location>
        <begin position="205"/>
        <end position="227"/>
    </location>
</feature>
<keyword evidence="7 9" id="KW-0807">Transducer</keyword>
<feature type="domain" description="Methyl-accepting transducer" evidence="13">
    <location>
        <begin position="601"/>
        <end position="816"/>
    </location>
</feature>
<dbReference type="GO" id="GO:0007165">
    <property type="term" value="P:signal transduction"/>
    <property type="evidence" value="ECO:0007669"/>
    <property type="project" value="UniProtKB-KW"/>
</dbReference>
<dbReference type="GO" id="GO:0004888">
    <property type="term" value="F:transmembrane signaling receptor activity"/>
    <property type="evidence" value="ECO:0007669"/>
    <property type="project" value="TreeGrafter"/>
</dbReference>
<evidence type="ECO:0000256" key="1">
    <source>
        <dbReference type="ARBA" id="ARBA00004651"/>
    </source>
</evidence>
<dbReference type="CDD" id="cd11386">
    <property type="entry name" value="MCP_signal"/>
    <property type="match status" value="1"/>
</dbReference>
<dbReference type="SUPFAM" id="SSF55785">
    <property type="entry name" value="PYP-like sensor domain (PAS domain)"/>
    <property type="match status" value="1"/>
</dbReference>
<dbReference type="EMBL" id="SMAO01000019">
    <property type="protein sequence ID" value="TCT17581.1"/>
    <property type="molecule type" value="Genomic_DNA"/>
</dbReference>
<evidence type="ECO:0000256" key="5">
    <source>
        <dbReference type="ARBA" id="ARBA00022989"/>
    </source>
</evidence>
<dbReference type="AlphaFoldDB" id="A0A4R3MS59"/>
<dbReference type="Pfam" id="PF17200">
    <property type="entry name" value="sCache_2"/>
    <property type="match status" value="1"/>
</dbReference>
<dbReference type="SMART" id="SM00304">
    <property type="entry name" value="HAMP"/>
    <property type="match status" value="3"/>
</dbReference>
<dbReference type="InterPro" id="IPR003660">
    <property type="entry name" value="HAMP_dom"/>
</dbReference>
<evidence type="ECO:0000313" key="16">
    <source>
        <dbReference type="Proteomes" id="UP000295717"/>
    </source>
</evidence>
<feature type="coiled-coil region" evidence="10">
    <location>
        <begin position="787"/>
        <end position="825"/>
    </location>
</feature>
<evidence type="ECO:0000259" key="13">
    <source>
        <dbReference type="PROSITE" id="PS50111"/>
    </source>
</evidence>
<evidence type="ECO:0000256" key="2">
    <source>
        <dbReference type="ARBA" id="ARBA00022475"/>
    </source>
</evidence>
<dbReference type="PANTHER" id="PTHR43531">
    <property type="entry name" value="PROTEIN ICFG"/>
    <property type="match status" value="1"/>
</dbReference>
<dbReference type="SUPFAM" id="SSF158472">
    <property type="entry name" value="HAMP domain-like"/>
    <property type="match status" value="1"/>
</dbReference>
<dbReference type="SMART" id="SM00283">
    <property type="entry name" value="MA"/>
    <property type="match status" value="1"/>
</dbReference>